<reference evidence="6" key="1">
    <citation type="submission" date="2021-01" db="EMBL/GenBank/DDBJ databases">
        <title>Modified the classification status of verrucomicrobia.</title>
        <authorList>
            <person name="Feng X."/>
        </authorList>
    </citation>
    <scope>NUCLEOTIDE SEQUENCE</scope>
    <source>
        <strain evidence="6">KCTC 22201</strain>
    </source>
</reference>
<dbReference type="CDD" id="cd16917">
    <property type="entry name" value="HATPase_UhpB-NarQ-NarX-like"/>
    <property type="match status" value="1"/>
</dbReference>
<dbReference type="GO" id="GO:0016020">
    <property type="term" value="C:membrane"/>
    <property type="evidence" value="ECO:0007669"/>
    <property type="project" value="InterPro"/>
</dbReference>
<feature type="domain" description="Signal transduction histidine kinase subgroup 3 dimerisation and phosphoacceptor" evidence="5">
    <location>
        <begin position="461"/>
        <end position="526"/>
    </location>
</feature>
<dbReference type="GO" id="GO:0046983">
    <property type="term" value="F:protein dimerization activity"/>
    <property type="evidence" value="ECO:0007669"/>
    <property type="project" value="InterPro"/>
</dbReference>
<evidence type="ECO:0008006" key="8">
    <source>
        <dbReference type="Google" id="ProtNLM"/>
    </source>
</evidence>
<keyword evidence="3" id="KW-0902">Two-component regulatory system</keyword>
<dbReference type="EMBL" id="JAENII010000008">
    <property type="protein sequence ID" value="MBK1827745.1"/>
    <property type="molecule type" value="Genomic_DNA"/>
</dbReference>
<protein>
    <recommendedName>
        <fullName evidence="8">Histidine kinase domain-containing protein</fullName>
    </recommendedName>
</protein>
<dbReference type="InterPro" id="IPR011712">
    <property type="entry name" value="Sig_transdc_His_kin_sub3_dim/P"/>
</dbReference>
<evidence type="ECO:0000256" key="3">
    <source>
        <dbReference type="ARBA" id="ARBA00023012"/>
    </source>
</evidence>
<sequence>MLRPPSISLLPIIIGSLIGTSDRACSFEEAQSSNPIGRIARVLNPKLVEIEERIGWLERRLRQLSAYAPKPLNHGYGWQSIRANGATEIPTLTLDLQDTYPISEIFIVPSQLRPSENQRYFPLRIQIETSLTPDFSDAQLVYETRDKLHESQAGFPLRIVTRDVEARYVRLSIPLGHFRGDQSIAAISEFVALSGGEPVSFSASVTATHSLDSPNQWEPKFAIDGRTPLGTWEGGTWTNSRGNLVDVDPQNPEATWTIDLAESERVERVVLFPYQFAEFGGTSTFPEKLTVSISDTPDGGGVPIEVNTGGNSFAPCVISTLGHQGRYVTIRSATPVSLGRLHMQALSEIEVWSFGRNVAAGHEVETTANGAKQPPTLQLTDGYANGLEIRPIASWLQQLNERNSIQKELATLSPTRASMATETELNTTWGASVAIGLTFLIPIAFVERRRLVSRKQIDSLRKRIASDLHDDIGSNLGSISLIARSAKRDLRRLEGPTEVAEDLDEVEVIARESSLAMRDIVWLLERRQDSIGDFVQRMRDTAGRLLRDLDYELICRSNRTAAKMTLDAKRHLFLFYKEALHNILKHSKATEVSIRIQDAGDRLVMEVKDNGIGLPTGENSRPAAVRKLVDRAAVLEGRLKVESKPGNGTLLRLEVKRANLIASKAVA</sequence>
<dbReference type="RefSeq" id="WP_200279704.1">
    <property type="nucleotide sequence ID" value="NZ_JAENII010000008.1"/>
</dbReference>
<dbReference type="Gene3D" id="2.60.120.260">
    <property type="entry name" value="Galactose-binding domain-like"/>
    <property type="match status" value="2"/>
</dbReference>
<name>A0A934RG63_9BACT</name>
<keyword evidence="7" id="KW-1185">Reference proteome</keyword>
<organism evidence="6 7">
    <name type="scientific">Haloferula rosea</name>
    <dbReference type="NCBI Taxonomy" id="490093"/>
    <lineage>
        <taxon>Bacteria</taxon>
        <taxon>Pseudomonadati</taxon>
        <taxon>Verrucomicrobiota</taxon>
        <taxon>Verrucomicrobiia</taxon>
        <taxon>Verrucomicrobiales</taxon>
        <taxon>Verrucomicrobiaceae</taxon>
        <taxon>Haloferula</taxon>
    </lineage>
</organism>
<dbReference type="InterPro" id="IPR050482">
    <property type="entry name" value="Sensor_HK_TwoCompSys"/>
</dbReference>
<dbReference type="InterPro" id="IPR003594">
    <property type="entry name" value="HATPase_dom"/>
</dbReference>
<dbReference type="Gene3D" id="1.20.5.1930">
    <property type="match status" value="1"/>
</dbReference>
<proteinExistence type="predicted"/>
<evidence type="ECO:0000313" key="7">
    <source>
        <dbReference type="Proteomes" id="UP000658278"/>
    </source>
</evidence>
<dbReference type="PANTHER" id="PTHR24421">
    <property type="entry name" value="NITRATE/NITRITE SENSOR PROTEIN NARX-RELATED"/>
    <property type="match status" value="1"/>
</dbReference>
<keyword evidence="2" id="KW-0418">Kinase</keyword>
<keyword evidence="1" id="KW-0808">Transferase</keyword>
<dbReference type="AlphaFoldDB" id="A0A934RG63"/>
<gene>
    <name evidence="6" type="ORF">JIN81_12000</name>
</gene>
<evidence type="ECO:0000313" key="6">
    <source>
        <dbReference type="EMBL" id="MBK1827745.1"/>
    </source>
</evidence>
<evidence type="ECO:0000256" key="2">
    <source>
        <dbReference type="ARBA" id="ARBA00022777"/>
    </source>
</evidence>
<evidence type="ECO:0000256" key="1">
    <source>
        <dbReference type="ARBA" id="ARBA00022679"/>
    </source>
</evidence>
<dbReference type="SUPFAM" id="SSF55874">
    <property type="entry name" value="ATPase domain of HSP90 chaperone/DNA topoisomerase II/histidine kinase"/>
    <property type="match status" value="1"/>
</dbReference>
<dbReference type="Gene3D" id="3.30.565.10">
    <property type="entry name" value="Histidine kinase-like ATPase, C-terminal domain"/>
    <property type="match status" value="1"/>
</dbReference>
<dbReference type="InterPro" id="IPR036890">
    <property type="entry name" value="HATPase_C_sf"/>
</dbReference>
<dbReference type="Pfam" id="PF07730">
    <property type="entry name" value="HisKA_3"/>
    <property type="match status" value="1"/>
</dbReference>
<comment type="caution">
    <text evidence="6">The sequence shown here is derived from an EMBL/GenBank/DDBJ whole genome shotgun (WGS) entry which is preliminary data.</text>
</comment>
<accession>A0A934RG63</accession>
<dbReference type="GO" id="GO:0000155">
    <property type="term" value="F:phosphorelay sensor kinase activity"/>
    <property type="evidence" value="ECO:0007669"/>
    <property type="project" value="InterPro"/>
</dbReference>
<feature type="domain" description="Histidine kinase/HSP90-like ATPase" evidence="4">
    <location>
        <begin position="570"/>
        <end position="657"/>
    </location>
</feature>
<evidence type="ECO:0000259" key="4">
    <source>
        <dbReference type="Pfam" id="PF02518"/>
    </source>
</evidence>
<dbReference type="SUPFAM" id="SSF49785">
    <property type="entry name" value="Galactose-binding domain-like"/>
    <property type="match status" value="1"/>
</dbReference>
<dbReference type="Proteomes" id="UP000658278">
    <property type="component" value="Unassembled WGS sequence"/>
</dbReference>
<dbReference type="InterPro" id="IPR008979">
    <property type="entry name" value="Galactose-bd-like_sf"/>
</dbReference>
<evidence type="ECO:0000259" key="5">
    <source>
        <dbReference type="Pfam" id="PF07730"/>
    </source>
</evidence>
<dbReference type="Pfam" id="PF02518">
    <property type="entry name" value="HATPase_c"/>
    <property type="match status" value="1"/>
</dbReference>